<comment type="caution">
    <text evidence="2">The sequence shown here is derived from an EMBL/GenBank/DDBJ whole genome shotgun (WGS) entry which is preliminary data.</text>
</comment>
<reference evidence="2 3" key="1">
    <citation type="submission" date="2016-03" db="EMBL/GenBank/DDBJ databases">
        <authorList>
            <person name="Sant'Anna F.H."/>
            <person name="Ambrosini A."/>
            <person name="Souza R."/>
            <person name="Bach E."/>
            <person name="Fernandes G."/>
            <person name="Balsanelli E."/>
            <person name="Baura V.A."/>
            <person name="Souza E.M."/>
            <person name="Passaglia L."/>
        </authorList>
    </citation>
    <scope>NUCLEOTIDE SEQUENCE [LARGE SCALE GENOMIC DNA]</scope>
    <source>
        <strain evidence="2 3">P26E</strain>
    </source>
</reference>
<keyword evidence="1" id="KW-0812">Transmembrane</keyword>
<sequence length="133" mass="14086">MGQPTTMRKRAKALKGRPVCITLHDGRSYVGYITGVEKDILILSRPHTSTTQASGKKRSSRRQKAEISAFMPLIGSLLGGSGAGAGLASGLGGGLRFLGFIQKAMPVMKMGYGMIKTIRPFFNGLKGLMGNNG</sequence>
<keyword evidence="1" id="KW-0472">Membrane</keyword>
<evidence type="ECO:0000313" key="2">
    <source>
        <dbReference type="EMBL" id="OKP87025.1"/>
    </source>
</evidence>
<name>A0ABX3ES78_9BACL</name>
<dbReference type="RefSeq" id="WP_074088773.1">
    <property type="nucleotide sequence ID" value="NZ_LVWI01000036.1"/>
</dbReference>
<accession>A0ABX3ES78</accession>
<keyword evidence="3" id="KW-1185">Reference proteome</keyword>
<proteinExistence type="predicted"/>
<evidence type="ECO:0000313" key="3">
    <source>
        <dbReference type="Proteomes" id="UP000186058"/>
    </source>
</evidence>
<gene>
    <name evidence="2" type="ORF">A3844_11035</name>
</gene>
<keyword evidence="1" id="KW-1133">Transmembrane helix</keyword>
<dbReference type="EMBL" id="LVWI01000036">
    <property type="protein sequence ID" value="OKP87025.1"/>
    <property type="molecule type" value="Genomic_DNA"/>
</dbReference>
<organism evidence="2 3">
    <name type="scientific">Paenibacillus helianthi</name>
    <dbReference type="NCBI Taxonomy" id="1349432"/>
    <lineage>
        <taxon>Bacteria</taxon>
        <taxon>Bacillati</taxon>
        <taxon>Bacillota</taxon>
        <taxon>Bacilli</taxon>
        <taxon>Bacillales</taxon>
        <taxon>Paenibacillaceae</taxon>
        <taxon>Paenibacillus</taxon>
    </lineage>
</organism>
<protein>
    <submittedName>
        <fullName evidence="2">Uncharacterized protein</fullName>
    </submittedName>
</protein>
<feature type="transmembrane region" description="Helical" evidence="1">
    <location>
        <begin position="67"/>
        <end position="88"/>
    </location>
</feature>
<evidence type="ECO:0000256" key="1">
    <source>
        <dbReference type="SAM" id="Phobius"/>
    </source>
</evidence>
<dbReference type="Proteomes" id="UP000186058">
    <property type="component" value="Unassembled WGS sequence"/>
</dbReference>